<dbReference type="EMBL" id="JQDR03006075">
    <property type="protein sequence ID" value="KAA0200760.1"/>
    <property type="molecule type" value="Genomic_DNA"/>
</dbReference>
<organism evidence="1">
    <name type="scientific">Hyalella azteca</name>
    <name type="common">Amphipod</name>
    <dbReference type="NCBI Taxonomy" id="294128"/>
    <lineage>
        <taxon>Eukaryota</taxon>
        <taxon>Metazoa</taxon>
        <taxon>Ecdysozoa</taxon>
        <taxon>Arthropoda</taxon>
        <taxon>Crustacea</taxon>
        <taxon>Multicrustacea</taxon>
        <taxon>Malacostraca</taxon>
        <taxon>Eumalacostraca</taxon>
        <taxon>Peracarida</taxon>
        <taxon>Amphipoda</taxon>
        <taxon>Senticaudata</taxon>
        <taxon>Talitrida</taxon>
        <taxon>Talitroidea</taxon>
        <taxon>Hyalellidae</taxon>
        <taxon>Hyalella</taxon>
    </lineage>
</organism>
<protein>
    <submittedName>
        <fullName evidence="1">Uncharacterized protein</fullName>
    </submittedName>
</protein>
<name>A0A6A0H5S7_HYAAZ</name>
<reference evidence="1" key="3">
    <citation type="submission" date="2019-06" db="EMBL/GenBank/DDBJ databases">
        <authorList>
            <person name="Poynton C."/>
            <person name="Hasenbein S."/>
            <person name="Benoit J.B."/>
            <person name="Sepulveda M.S."/>
            <person name="Poelchau M.F."/>
            <person name="Murali S.C."/>
            <person name="Chen S."/>
            <person name="Glastad K.M."/>
            <person name="Werren J.H."/>
            <person name="Vineis J.H."/>
            <person name="Bowen J.L."/>
            <person name="Friedrich M."/>
            <person name="Jones J."/>
            <person name="Robertson H.M."/>
            <person name="Feyereisen R."/>
            <person name="Mechler-Hickson A."/>
            <person name="Mathers N."/>
            <person name="Lee C.E."/>
            <person name="Colbourne J.K."/>
            <person name="Biales A."/>
            <person name="Johnston J.S."/>
            <person name="Wellborn G.A."/>
            <person name="Rosendale A.J."/>
            <person name="Cridge A.G."/>
            <person name="Munoz-Torres M.C."/>
            <person name="Bain P.A."/>
            <person name="Manny A.R."/>
            <person name="Major K.M."/>
            <person name="Lambert F.N."/>
            <person name="Vulpe C.D."/>
            <person name="Tuck P."/>
            <person name="Blalock B.J."/>
            <person name="Lin Y.-Y."/>
            <person name="Smith M.E."/>
            <person name="Ochoa-Acuna H."/>
            <person name="Chen M.-J.M."/>
            <person name="Childers C.P."/>
            <person name="Qu J."/>
            <person name="Dugan S."/>
            <person name="Lee S.L."/>
            <person name="Chao H."/>
            <person name="Dinh H."/>
            <person name="Han Y."/>
            <person name="Doddapaneni H."/>
            <person name="Worley K.C."/>
            <person name="Muzny D.M."/>
            <person name="Gibbs R.A."/>
            <person name="Richards S."/>
        </authorList>
    </citation>
    <scope>NUCLEOTIDE SEQUENCE</scope>
    <source>
        <strain evidence="1">HAZT.00-mixed</strain>
        <tissue evidence="1">Whole organism</tissue>
    </source>
</reference>
<dbReference type="AlphaFoldDB" id="A0A6A0H5S7"/>
<comment type="caution">
    <text evidence="1">The sequence shown here is derived from an EMBL/GenBank/DDBJ whole genome shotgun (WGS) entry which is preliminary data.</text>
</comment>
<reference evidence="1" key="2">
    <citation type="journal article" date="2018" name="Environ. Sci. Technol.">
        <title>The Toxicogenome of Hyalella azteca: A Model for Sediment Ecotoxicology and Evolutionary Toxicology.</title>
        <authorList>
            <person name="Poynton H.C."/>
            <person name="Hasenbein S."/>
            <person name="Benoit J.B."/>
            <person name="Sepulveda M.S."/>
            <person name="Poelchau M.F."/>
            <person name="Hughes D.S.T."/>
            <person name="Murali S.C."/>
            <person name="Chen S."/>
            <person name="Glastad K.M."/>
            <person name="Goodisman M.A.D."/>
            <person name="Werren J.H."/>
            <person name="Vineis J.H."/>
            <person name="Bowen J.L."/>
            <person name="Friedrich M."/>
            <person name="Jones J."/>
            <person name="Robertson H.M."/>
            <person name="Feyereisen R."/>
            <person name="Mechler-Hickson A."/>
            <person name="Mathers N."/>
            <person name="Lee C.E."/>
            <person name="Colbourne J.K."/>
            <person name="Biales A."/>
            <person name="Johnston J.S."/>
            <person name="Wellborn G.A."/>
            <person name="Rosendale A.J."/>
            <person name="Cridge A.G."/>
            <person name="Munoz-Torres M.C."/>
            <person name="Bain P.A."/>
            <person name="Manny A.R."/>
            <person name="Major K.M."/>
            <person name="Lambert F.N."/>
            <person name="Vulpe C.D."/>
            <person name="Tuck P."/>
            <person name="Blalock B.J."/>
            <person name="Lin Y.Y."/>
            <person name="Smith M.E."/>
            <person name="Ochoa-Acuna H."/>
            <person name="Chen M.M."/>
            <person name="Childers C.P."/>
            <person name="Qu J."/>
            <person name="Dugan S."/>
            <person name="Lee S.L."/>
            <person name="Chao H."/>
            <person name="Dinh H."/>
            <person name="Han Y."/>
            <person name="Doddapaneni H."/>
            <person name="Worley K.C."/>
            <person name="Muzny D.M."/>
            <person name="Gibbs R.A."/>
            <person name="Richards S."/>
        </authorList>
    </citation>
    <scope>NUCLEOTIDE SEQUENCE</scope>
    <source>
        <strain evidence="1">HAZT.00-mixed</strain>
        <tissue evidence="1">Whole organism</tissue>
    </source>
</reference>
<accession>A0A6A0H5S7</accession>
<dbReference type="Proteomes" id="UP000711488">
    <property type="component" value="Unassembled WGS sequence"/>
</dbReference>
<sequence>MGPPCLLVGPFYGPTLGPPWTHLVYGLARYMGHVAQHGEDDEAGDEGGAAVNEGRDQGVSGDTWGLVRLIRLMRRLRARGCVSSGYEFVVAYPGYELVASYPGYELVASYPGYELVAAYPGYELMTAYPGYELVAAYPGYELVAAYPGYELVAAYP</sequence>
<proteinExistence type="predicted"/>
<reference evidence="1" key="1">
    <citation type="submission" date="2014-08" db="EMBL/GenBank/DDBJ databases">
        <authorList>
            <person name="Murali S."/>
            <person name="Richards S."/>
            <person name="Bandaranaike D."/>
            <person name="Bellair M."/>
            <person name="Blankenburg K."/>
            <person name="Chao H."/>
            <person name="Dinh H."/>
            <person name="Doddapaneni H."/>
            <person name="Dugan-Rocha S."/>
            <person name="Elkadiri S."/>
            <person name="Gnanaolivu R."/>
            <person name="Hughes D."/>
            <person name="Lee S."/>
            <person name="Li M."/>
            <person name="Ming W."/>
            <person name="Munidasa M."/>
            <person name="Muniz J."/>
            <person name="Nguyen L."/>
            <person name="Osuji N."/>
            <person name="Pu L.-L."/>
            <person name="Puazo M."/>
            <person name="Skinner E."/>
            <person name="Qu C."/>
            <person name="Quiroz J."/>
            <person name="Raj R."/>
            <person name="Weissenberger G."/>
            <person name="Xin Y."/>
            <person name="Zou X."/>
            <person name="Han Y."/>
            <person name="Worley K."/>
            <person name="Muzny D."/>
            <person name="Gibbs R."/>
        </authorList>
    </citation>
    <scope>NUCLEOTIDE SEQUENCE</scope>
    <source>
        <strain evidence="1">HAZT.00-mixed</strain>
        <tissue evidence="1">Whole organism</tissue>
    </source>
</reference>
<evidence type="ECO:0000313" key="1">
    <source>
        <dbReference type="EMBL" id="KAA0200760.1"/>
    </source>
</evidence>
<gene>
    <name evidence="1" type="ORF">HAZT_HAZT011543</name>
</gene>